<dbReference type="EMBL" id="SMKY01000098">
    <property type="protein sequence ID" value="TDD80105.1"/>
    <property type="molecule type" value="Genomic_DNA"/>
</dbReference>
<reference evidence="2 3" key="1">
    <citation type="submission" date="2019-03" db="EMBL/GenBank/DDBJ databases">
        <title>Draft genome sequences of novel Actinobacteria.</title>
        <authorList>
            <person name="Sahin N."/>
            <person name="Ay H."/>
            <person name="Saygin H."/>
        </authorList>
    </citation>
    <scope>NUCLEOTIDE SEQUENCE [LARGE SCALE GENOMIC DNA]</scope>
    <source>
        <strain evidence="2 3">DSM 45941</strain>
    </source>
</reference>
<keyword evidence="3" id="KW-1185">Reference proteome</keyword>
<evidence type="ECO:0000313" key="3">
    <source>
        <dbReference type="Proteomes" id="UP000295578"/>
    </source>
</evidence>
<dbReference type="AlphaFoldDB" id="A0A4R5B4E4"/>
<evidence type="ECO:0000313" key="2">
    <source>
        <dbReference type="EMBL" id="TDD80105.1"/>
    </source>
</evidence>
<feature type="domain" description="VTC" evidence="1">
    <location>
        <begin position="26"/>
        <end position="233"/>
    </location>
</feature>
<comment type="caution">
    <text evidence="2">The sequence shown here is derived from an EMBL/GenBank/DDBJ whole genome shotgun (WGS) entry which is preliminary data.</text>
</comment>
<gene>
    <name evidence="2" type="ORF">E1293_21620</name>
</gene>
<evidence type="ECO:0000259" key="1">
    <source>
        <dbReference type="Pfam" id="PF09359"/>
    </source>
</evidence>
<name>A0A4R5B4E4_9ACTN</name>
<organism evidence="2 3">
    <name type="scientific">Actinomadura darangshiensis</name>
    <dbReference type="NCBI Taxonomy" id="705336"/>
    <lineage>
        <taxon>Bacteria</taxon>
        <taxon>Bacillati</taxon>
        <taxon>Actinomycetota</taxon>
        <taxon>Actinomycetes</taxon>
        <taxon>Streptosporangiales</taxon>
        <taxon>Thermomonosporaceae</taxon>
        <taxon>Actinomadura</taxon>
    </lineage>
</organism>
<protein>
    <submittedName>
        <fullName evidence="2">Polyphosphate polymerase domain-containing protein</fullName>
    </submittedName>
</protein>
<dbReference type="Pfam" id="PF09359">
    <property type="entry name" value="VTC"/>
    <property type="match status" value="1"/>
</dbReference>
<sequence length="253" mass="28099">MLGAAATGPSPVGLAEVLARSALQLRLDRKYLLPARLVPELVGGLAGSYAALEIDGRRLFRYASTYFDTPGLLTYRQHLQDRRRRFKIRTRTYLDSGSCMVEVKMNGTRDATDKRRMPYDAGRRMELTGAAEDFLAATLLSAYRMNPPAPLLASATTAYRRVTLVQRSGAGRVTLDAGLVCTRPGRRIEARDGWVLVESKSAAWDTPADRLLRRLRVRPLKISKYCLAVAVLYPGTAANPWHRALRRCFDASG</sequence>
<proteinExistence type="predicted"/>
<dbReference type="OrthoDB" id="148766at2"/>
<dbReference type="CDD" id="cd07750">
    <property type="entry name" value="PolyPPase_VTC_like"/>
    <property type="match status" value="1"/>
</dbReference>
<dbReference type="InterPro" id="IPR018966">
    <property type="entry name" value="VTC_domain"/>
</dbReference>
<accession>A0A4R5B4E4</accession>
<dbReference type="Proteomes" id="UP000295578">
    <property type="component" value="Unassembled WGS sequence"/>
</dbReference>